<dbReference type="OrthoDB" id="1522627at2"/>
<dbReference type="EMBL" id="CP001001">
    <property type="protein sequence ID" value="ACB26082.1"/>
    <property type="molecule type" value="Genomic_DNA"/>
</dbReference>
<dbReference type="HOGENOM" id="CLU_089615_0_0_5"/>
<protein>
    <submittedName>
        <fullName evidence="2">Uncharacterized protein</fullName>
    </submittedName>
</protein>
<sequence>MGAPEPFVEPLTHAGAFSMMPAPAARKAPMSATRPVRPQVLALGALLPFALAGGAAAQSAWVDPPPRAAAPAQGPARTAGTEAAKAPATAVDPRGQDAVAARAKAQPGGARAAEPVRQAARPEPGEDALPKAAATRAPGPKRAAALERPRVREPLHHAARHPHRLAETPAAVTPAPGASAERAAAARALTTRYLATVSGSSDTMVGAATQYYATRVRFYGRPITTAALVAEKRSFVQRWPERRYEPRAMRAACDAETCTIRALVDFRTANPGRGAVSSGEAELVLEVGFAGTRPYILGETGRVLRRSIQAGTLAASPGKA</sequence>
<gene>
    <name evidence="2" type="ordered locus">Mrad2831_4112</name>
</gene>
<dbReference type="eggNOG" id="COG3904">
    <property type="taxonomic scope" value="Bacteria"/>
</dbReference>
<feature type="region of interest" description="Disordered" evidence="1">
    <location>
        <begin position="61"/>
        <end position="151"/>
    </location>
</feature>
<dbReference type="Proteomes" id="UP000006589">
    <property type="component" value="Chromosome"/>
</dbReference>
<reference evidence="2 3" key="1">
    <citation type="submission" date="2008-03" db="EMBL/GenBank/DDBJ databases">
        <title>Complete sequence of chromosome of Methylobacterium radiotolerans JCM 2831.</title>
        <authorList>
            <consortium name="US DOE Joint Genome Institute"/>
            <person name="Copeland A."/>
            <person name="Lucas S."/>
            <person name="Lapidus A."/>
            <person name="Glavina del Rio T."/>
            <person name="Dalin E."/>
            <person name="Tice H."/>
            <person name="Bruce D."/>
            <person name="Goodwin L."/>
            <person name="Pitluck S."/>
            <person name="Kiss H."/>
            <person name="Brettin T."/>
            <person name="Detter J.C."/>
            <person name="Han C."/>
            <person name="Kuske C.R."/>
            <person name="Schmutz J."/>
            <person name="Larimer F."/>
            <person name="Land M."/>
            <person name="Hauser L."/>
            <person name="Kyrpides N."/>
            <person name="Mikhailova N."/>
            <person name="Marx C.J."/>
            <person name="Richardson P."/>
        </authorList>
    </citation>
    <scope>NUCLEOTIDE SEQUENCE [LARGE SCALE GENOMIC DNA]</scope>
    <source>
        <strain evidence="3">ATCC 27329 / DSM 1819 / JCM 2831 / NBRC 15690 / NCIMB 10815 / 0-1</strain>
    </source>
</reference>
<evidence type="ECO:0000313" key="2">
    <source>
        <dbReference type="EMBL" id="ACB26082.1"/>
    </source>
</evidence>
<proteinExistence type="predicted"/>
<accession>B1M1A7</accession>
<feature type="compositionally biased region" description="Low complexity" evidence="1">
    <location>
        <begin position="69"/>
        <end position="90"/>
    </location>
</feature>
<dbReference type="AlphaFoldDB" id="B1M1A7"/>
<dbReference type="STRING" id="426355.Mrad2831_4112"/>
<evidence type="ECO:0000313" key="3">
    <source>
        <dbReference type="Proteomes" id="UP000006589"/>
    </source>
</evidence>
<organism evidence="2 3">
    <name type="scientific">Methylobacterium radiotolerans (strain ATCC 27329 / DSM 1819 / JCM 2831 / NBRC 15690 / NCIMB 10815 / 0-1)</name>
    <dbReference type="NCBI Taxonomy" id="426355"/>
    <lineage>
        <taxon>Bacteria</taxon>
        <taxon>Pseudomonadati</taxon>
        <taxon>Pseudomonadota</taxon>
        <taxon>Alphaproteobacteria</taxon>
        <taxon>Hyphomicrobiales</taxon>
        <taxon>Methylobacteriaceae</taxon>
        <taxon>Methylobacterium</taxon>
    </lineage>
</organism>
<name>B1M1A7_METRJ</name>
<evidence type="ECO:0000256" key="1">
    <source>
        <dbReference type="SAM" id="MobiDB-lite"/>
    </source>
</evidence>
<dbReference type="KEGG" id="mrd:Mrad2831_4112"/>